<accession>A0ABR2FHV7</accession>
<sequence length="182" mass="19791">MAMDTAALVIQKLGVAGLDNVHIHVYYGAPLANDGNGQAMDSQSTCAGETCKSLLSREFGNHWVAQFDYTARAKHATALERLTIMCCSILAFLPDGLENLLVLESLTILSCPELAISSRRRSTYDVATKSGNSYLSKTHGAAKEGIGQLSELQHLSIQDCPEHVKQCKREEGVDWPEISHTS</sequence>
<keyword evidence="2" id="KW-1185">Reference proteome</keyword>
<dbReference type="Gene3D" id="3.80.10.10">
    <property type="entry name" value="Ribonuclease Inhibitor"/>
    <property type="match status" value="1"/>
</dbReference>
<reference evidence="1 2" key="1">
    <citation type="journal article" date="2024" name="G3 (Bethesda)">
        <title>Genome assembly of Hibiscus sabdariffa L. provides insights into metabolisms of medicinal natural products.</title>
        <authorList>
            <person name="Kim T."/>
        </authorList>
    </citation>
    <scope>NUCLEOTIDE SEQUENCE [LARGE SCALE GENOMIC DNA]</scope>
    <source>
        <strain evidence="1">TK-2024</strain>
        <tissue evidence="1">Old leaves</tissue>
    </source>
</reference>
<dbReference type="Proteomes" id="UP001472677">
    <property type="component" value="Unassembled WGS sequence"/>
</dbReference>
<dbReference type="SUPFAM" id="SSF52047">
    <property type="entry name" value="RNI-like"/>
    <property type="match status" value="1"/>
</dbReference>
<name>A0ABR2FHV7_9ROSI</name>
<evidence type="ECO:0000313" key="2">
    <source>
        <dbReference type="Proteomes" id="UP001472677"/>
    </source>
</evidence>
<comment type="caution">
    <text evidence="1">The sequence shown here is derived from an EMBL/GenBank/DDBJ whole genome shotgun (WGS) entry which is preliminary data.</text>
</comment>
<dbReference type="EMBL" id="JBBPBM010000006">
    <property type="protein sequence ID" value="KAK8580456.1"/>
    <property type="molecule type" value="Genomic_DNA"/>
</dbReference>
<organism evidence="1 2">
    <name type="scientific">Hibiscus sabdariffa</name>
    <name type="common">roselle</name>
    <dbReference type="NCBI Taxonomy" id="183260"/>
    <lineage>
        <taxon>Eukaryota</taxon>
        <taxon>Viridiplantae</taxon>
        <taxon>Streptophyta</taxon>
        <taxon>Embryophyta</taxon>
        <taxon>Tracheophyta</taxon>
        <taxon>Spermatophyta</taxon>
        <taxon>Magnoliopsida</taxon>
        <taxon>eudicotyledons</taxon>
        <taxon>Gunneridae</taxon>
        <taxon>Pentapetalae</taxon>
        <taxon>rosids</taxon>
        <taxon>malvids</taxon>
        <taxon>Malvales</taxon>
        <taxon>Malvaceae</taxon>
        <taxon>Malvoideae</taxon>
        <taxon>Hibiscus</taxon>
    </lineage>
</organism>
<gene>
    <name evidence="1" type="ORF">V6N12_070730</name>
</gene>
<protein>
    <submittedName>
        <fullName evidence="1">Uncharacterized protein</fullName>
    </submittedName>
</protein>
<evidence type="ECO:0000313" key="1">
    <source>
        <dbReference type="EMBL" id="KAK8580456.1"/>
    </source>
</evidence>
<proteinExistence type="predicted"/>
<dbReference type="InterPro" id="IPR032675">
    <property type="entry name" value="LRR_dom_sf"/>
</dbReference>